<dbReference type="RefSeq" id="WP_129224116.1">
    <property type="nucleotide sequence ID" value="NZ_SDOZ01000002.1"/>
</dbReference>
<keyword evidence="2" id="KW-1185">Reference proteome</keyword>
<evidence type="ECO:0000313" key="2">
    <source>
        <dbReference type="Proteomes" id="UP000291269"/>
    </source>
</evidence>
<organism evidence="1 2">
    <name type="scientific">Candidatus Borkfalkia ceftriaxoniphila</name>
    <dbReference type="NCBI Taxonomy" id="2508949"/>
    <lineage>
        <taxon>Bacteria</taxon>
        <taxon>Bacillati</taxon>
        <taxon>Bacillota</taxon>
        <taxon>Clostridia</taxon>
        <taxon>Christensenellales</taxon>
        <taxon>Christensenellaceae</taxon>
        <taxon>Candidatus Borkfalkia</taxon>
    </lineage>
</organism>
<reference evidence="1 2" key="1">
    <citation type="journal article" date="2019" name="Gut">
        <title>Antibiotics-induced monodominance of a novel gut bacterial order.</title>
        <authorList>
            <person name="Hildebrand F."/>
            <person name="Moitinho-Silva L."/>
            <person name="Blasche S."/>
            <person name="Jahn M.T."/>
            <person name="Gossmann T.I."/>
            <person name="Heuerta-Cepas J."/>
            <person name="Hercog R."/>
            <person name="Luetge M."/>
            <person name="Bahram M."/>
            <person name="Pryszlak A."/>
            <person name="Alves R.J."/>
            <person name="Waszak S.M."/>
            <person name="Zhu A."/>
            <person name="Ye L."/>
            <person name="Costea P.I."/>
            <person name="Aalvink S."/>
            <person name="Belzer C."/>
            <person name="Forslund S.K."/>
            <person name="Sunagawa S."/>
            <person name="Hentschel U."/>
            <person name="Merten C."/>
            <person name="Patil K.R."/>
            <person name="Benes V."/>
            <person name="Bork P."/>
        </authorList>
    </citation>
    <scope>NUCLEOTIDE SEQUENCE [LARGE SCALE GENOMIC DNA]</scope>
    <source>
        <strain evidence="1 2">HDS1380</strain>
    </source>
</reference>
<proteinExistence type="predicted"/>
<dbReference type="Proteomes" id="UP000291269">
    <property type="component" value="Unassembled WGS sequence"/>
</dbReference>
<accession>A0A4Q2K9V9</accession>
<dbReference type="AlphaFoldDB" id="A0A4Q2K9V9"/>
<evidence type="ECO:0000313" key="1">
    <source>
        <dbReference type="EMBL" id="RXZ61428.1"/>
    </source>
</evidence>
<sequence length="88" mass="10382">MTNPIRSGFKFVNEGLDFTVILTNGTEKKNVALLMQENTFCPFITVRDLSELKSGNFDWAWGHYFKSFNKALKDYNERRKELLRSEKR</sequence>
<gene>
    <name evidence="1" type="ORF">ESZ91_03290</name>
</gene>
<name>A0A4Q2K9V9_9FIRM</name>
<comment type="caution">
    <text evidence="1">The sequence shown here is derived from an EMBL/GenBank/DDBJ whole genome shotgun (WGS) entry which is preliminary data.</text>
</comment>
<dbReference type="EMBL" id="SDOZ01000002">
    <property type="protein sequence ID" value="RXZ61428.1"/>
    <property type="molecule type" value="Genomic_DNA"/>
</dbReference>
<protein>
    <submittedName>
        <fullName evidence="1">Uncharacterized protein</fullName>
    </submittedName>
</protein>